<comment type="caution">
    <text evidence="4">The sequence shown here is derived from an EMBL/GenBank/DDBJ whole genome shotgun (WGS) entry which is preliminary data.</text>
</comment>
<feature type="region of interest" description="Disordered" evidence="3">
    <location>
        <begin position="602"/>
        <end position="637"/>
    </location>
</feature>
<protein>
    <recommendedName>
        <fullName evidence="6">Myosin class II heavy chain</fullName>
    </recommendedName>
</protein>
<evidence type="ECO:0000256" key="2">
    <source>
        <dbReference type="SAM" id="Coils"/>
    </source>
</evidence>
<keyword evidence="5" id="KW-1185">Reference proteome</keyword>
<feature type="compositionally biased region" description="Polar residues" evidence="3">
    <location>
        <begin position="40"/>
        <end position="51"/>
    </location>
</feature>
<feature type="region of interest" description="Disordered" evidence="3">
    <location>
        <begin position="162"/>
        <end position="325"/>
    </location>
</feature>
<proteinExistence type="predicted"/>
<feature type="compositionally biased region" description="Acidic residues" evidence="3">
    <location>
        <begin position="1416"/>
        <end position="1427"/>
    </location>
</feature>
<feature type="compositionally biased region" description="Polar residues" evidence="3">
    <location>
        <begin position="1042"/>
        <end position="1063"/>
    </location>
</feature>
<feature type="region of interest" description="Disordered" evidence="3">
    <location>
        <begin position="1"/>
        <end position="149"/>
    </location>
</feature>
<evidence type="ECO:0000256" key="1">
    <source>
        <dbReference type="ARBA" id="ARBA00023054"/>
    </source>
</evidence>
<name>A0A168ETL0_9HYPO</name>
<feature type="compositionally biased region" description="Low complexity" evidence="3">
    <location>
        <begin position="794"/>
        <end position="809"/>
    </location>
</feature>
<dbReference type="GO" id="GO:0005856">
    <property type="term" value="C:cytoskeleton"/>
    <property type="evidence" value="ECO:0007669"/>
    <property type="project" value="TreeGrafter"/>
</dbReference>
<sequence length="2309" mass="252506">MGAKIRTVTVHQASEKTSPSGPSTNPIPGPSAQGGRDQSPRSPALSTTSTADGEEDIDSSPTLPPLPAPKLPSRVAQLLKTPPPAFGENQFGTASWGSPYPRTDRNLRRQSFSSETSDDSPIHSLSIETPFLRQTTDSHIDEPAQPPISAAAAVLANRVRRPHRGLTEDWIRTHTTGAVNAEPRLWFSEGSESEHSSLSGSEAGRSDQRDLRTPRAFHKPQAQSRKASRHSRARSSLETLRPDLPPEKGNMSDAEPQQGQSEVDLADHVSVDGSLSELQGVSTAQAKETSDDEHGEKDKHITLTPTKNSNKPPAKEAAMTPRIKKKVPWKGKNIMVLVPRDEGRGLPGGAPVPLTPAEVQNMFASWQELGYSVEGFDLLVEGYRPPGTDDSQSRLEWPIADDMAQERAGKSYNVLLPDLNAWKNYVDELQEAKLRALGVSFGDEPPEPSISPPTTVPSRQASAQYPSLPFSPPIPPSSASSGHGAAGFPFPAQFFSGVTSPGLSSGTSPIPFAPPKFNPRQSISLSTGNSPFQLTQAPLWGHTNLIPSSGGSDSPLAGFSGVLSPQTSHGLEGFERNGSPGFGLLQRQQPLQYFPQQASTIASPRLQDVREADEEVLSKSPSKTPEPPRHYGDHSRAGAADNAEYHLEEQLRNQLEHEDYNPQSIWSNNSFVSSRNEEPVAQGLAIAERFASEPGNALELHHPRPNSRGQSLSKNFFRDHDEPKANVDENGFRGNLPSLQELPKSSRTDNENQMTDTSLESLEAPVHEFDFGIASRQHQRRLSATSNPWQNTISGANSARHSSHNSKSSFAKLNVEAPEFKFGQSTSFPSGIQNFTGGSDSQPAIFTAEVGTNEIDSNQDSTSQTQPPLFNAAVPQFGGSKMHASAPSFSPGQSIFSFSTSGPKFRPDAPTFTPLQPAADVPEGSGRGHASRQDSLFGNINISTNSGLGSKKSKAIPIVRPSSRSSADERSATDQAGQPEDDPDGRLPDESRVKRAKSAISDGDSLPRFAERPDENGEASEAPHTFADAIDPLQNDHIAVTDVSSHQEQPLQIDTSLSAMSTSDHMDHMDTLNTTAESSEASSVDSRNLKVLPSSGLESQSQKEPQTFSSGEKYSDEVESSTRAAPSAPLTAGASLIMDEHTGAEEGDEKDALAEEEAPAGDNTHIDQAVPPTAAPSPKGLAASRFARPDSISSYPDQQSGVIRSIEDDSAAASAAAAIDPHPGRLNSPHARDDLTFSEIDAVMRQMEDDPSMGIHKTIEASPRQPGIAKSIDISSSQRAVSPTAALSRDGASLTPRPLPAVSGADLMAKDESEDPFVDPPTGSRSSEIMDEFINSQNASEQGSDWEAAYTEDEQKKSRTRAQFDGRVHEVIGNLFASRLEPLEKTLALIQDSLALQSRRSHSTRREVRSISGDMQDSDADDEDEDPAPQRSASPRRDRRMDQMRLALTEALVAHQRNQAPPLANDEDILSSVAHSTSILKSLEEMKEHMLTNLRSASVMESQESGVREQESRVSGSDESAQQKLAELQAMMMDLGERLAMEQKKTEKEITERRVAEDTAAELSRQLQAAETRVEVEIIKRSVLDQRAADLEERLRLQEDKTEAEVKSRRLAEDRLSEVQRLLRISSEEENRLRESVEERDANLKTLEQQSAKNAMRMTLLEAAQDNAAQSQSETANKCNILEADLKAVRQDNNHWRSEAERADESARRATGELAHAAEENKHLQKSLTTLATQLEENERLRETWRTKFLSLQDDVNRAAREIGEENARRIKKDQVMLARQDVLDAKLQAEAKTRERLEVEMERLQENERSGMRAVNECNRLEGVLVEMRKENHRLQQAAMRYQREFEEARESGASEVNRTRMAMQTEVDAANNHVNVVREELEEQSAKLRADLDNAKLEADTAKAQSEMLLEEAQSTMTTELEAAKKKHQGEMEDIQARFERQINDVSEEASRSEQQLLERLSLSSSKIEHLQDRVLHLEDKLEIAREAATAAARAAKAAGGETDTTAAAVAQPKQLSKPVELPEKISPQALRESIMVLQEQLQDREQRVEELEQSLSKMDPEAATKISKRDDEISWLRELLTVRHSDLQDVITALSGDDYDRDAVKDATIRLKANLQMEEQERERAMNGGSAISLPNIAQTIQAATPRVAQTIGPIAAAWGNWRKANQPSLRAISGALSTPASTNNATPSRIGNNSKFQNGLLSGLLTPPASGLRPSSSSDDSKPQPTAFASTGRRYPYGTSAPGRGRGQSNSSQRPHHGLSDPDTPPRHQERSMRPTTPPMMKQSSYDSDAQPGDFDDHDFFEDDD</sequence>
<evidence type="ECO:0000256" key="3">
    <source>
        <dbReference type="SAM" id="MobiDB-lite"/>
    </source>
</evidence>
<feature type="compositionally biased region" description="Basic and acidic residues" evidence="3">
    <location>
        <begin position="288"/>
        <end position="301"/>
    </location>
</feature>
<feature type="compositionally biased region" description="Polar residues" evidence="3">
    <location>
        <begin position="9"/>
        <end position="26"/>
    </location>
</feature>
<accession>A0A168ETL0</accession>
<dbReference type="PANTHER" id="PTHR32083">
    <property type="entry name" value="CILIA AND FLAGELLA-ASSOCIATED PROTEIN 58-RELATED"/>
    <property type="match status" value="1"/>
</dbReference>
<keyword evidence="1 2" id="KW-0175">Coiled coil</keyword>
<reference evidence="4 5" key="1">
    <citation type="journal article" date="2016" name="Genome Biol. Evol.">
        <title>Divergent and convergent evolution of fungal pathogenicity.</title>
        <authorList>
            <person name="Shang Y."/>
            <person name="Xiao G."/>
            <person name="Zheng P."/>
            <person name="Cen K."/>
            <person name="Zhan S."/>
            <person name="Wang C."/>
        </authorList>
    </citation>
    <scope>NUCLEOTIDE SEQUENCE [LARGE SCALE GENOMIC DNA]</scope>
    <source>
        <strain evidence="4 5">RCEF 2490</strain>
    </source>
</reference>
<dbReference type="STRING" id="1081109.A0A168ETL0"/>
<feature type="region of interest" description="Disordered" evidence="3">
    <location>
        <begin position="1497"/>
        <end position="1520"/>
    </location>
</feature>
<dbReference type="OrthoDB" id="1293114at2759"/>
<feature type="compositionally biased region" description="Acidic residues" evidence="3">
    <location>
        <begin position="1145"/>
        <end position="1159"/>
    </location>
</feature>
<feature type="compositionally biased region" description="Polar residues" evidence="3">
    <location>
        <begin position="1334"/>
        <end position="1343"/>
    </location>
</feature>
<feature type="compositionally biased region" description="Basic and acidic residues" evidence="3">
    <location>
        <begin position="2262"/>
        <end position="2277"/>
    </location>
</feature>
<feature type="compositionally biased region" description="Polar residues" evidence="3">
    <location>
        <begin position="1071"/>
        <end position="1086"/>
    </location>
</feature>
<feature type="region of interest" description="Disordered" evidence="3">
    <location>
        <begin position="1393"/>
        <end position="1440"/>
    </location>
</feature>
<feature type="region of interest" description="Disordered" evidence="3">
    <location>
        <begin position="1692"/>
        <end position="1713"/>
    </location>
</feature>
<feature type="region of interest" description="Disordered" evidence="3">
    <location>
        <begin position="2181"/>
        <end position="2309"/>
    </location>
</feature>
<dbReference type="Proteomes" id="UP000078544">
    <property type="component" value="Unassembled WGS sequence"/>
</dbReference>
<feature type="compositionally biased region" description="Basic and acidic residues" evidence="3">
    <location>
        <begin position="1353"/>
        <end position="1363"/>
    </location>
</feature>
<gene>
    <name evidence="4" type="ORF">AAL_02685</name>
</gene>
<feature type="compositionally biased region" description="Polar residues" evidence="3">
    <location>
        <begin position="782"/>
        <end position="793"/>
    </location>
</feature>
<dbReference type="PANTHER" id="PTHR32083:SF0">
    <property type="entry name" value="CILIA AND FLAGELLA-ASSOCIATED PROTEIN 58"/>
    <property type="match status" value="1"/>
</dbReference>
<feature type="compositionally biased region" description="Acidic residues" evidence="3">
    <location>
        <begin position="2298"/>
        <end position="2309"/>
    </location>
</feature>
<feature type="compositionally biased region" description="Basic and acidic residues" evidence="3">
    <location>
        <begin position="626"/>
        <end position="636"/>
    </location>
</feature>
<feature type="region of interest" description="Disordered" evidence="3">
    <location>
        <begin position="1257"/>
        <end position="1363"/>
    </location>
</feature>
<evidence type="ECO:0000313" key="5">
    <source>
        <dbReference type="Proteomes" id="UP000078544"/>
    </source>
</evidence>
<feature type="coiled-coil region" evidence="2">
    <location>
        <begin position="1788"/>
        <end position="1990"/>
    </location>
</feature>
<feature type="compositionally biased region" description="Polar residues" evidence="3">
    <location>
        <begin position="276"/>
        <end position="287"/>
    </location>
</feature>
<feature type="region of interest" description="Disordered" evidence="3">
    <location>
        <begin position="899"/>
        <end position="1233"/>
    </location>
</feature>
<feature type="compositionally biased region" description="Basic and acidic residues" evidence="3">
    <location>
        <begin position="716"/>
        <end position="731"/>
    </location>
</feature>
<dbReference type="EMBL" id="AZGY01000004">
    <property type="protein sequence ID" value="KZZ99134.1"/>
    <property type="molecule type" value="Genomic_DNA"/>
</dbReference>
<feature type="region of interest" description="Disordered" evidence="3">
    <location>
        <begin position="439"/>
        <end position="483"/>
    </location>
</feature>
<feature type="compositionally biased region" description="Polar residues" evidence="3">
    <location>
        <begin position="933"/>
        <end position="948"/>
    </location>
</feature>
<feature type="region of interest" description="Disordered" evidence="3">
    <location>
        <begin position="777"/>
        <end position="809"/>
    </location>
</feature>
<feature type="compositionally biased region" description="Polar residues" evidence="3">
    <location>
        <begin position="2181"/>
        <end position="2204"/>
    </location>
</feature>
<organism evidence="4 5">
    <name type="scientific">Moelleriella libera RCEF 2490</name>
    <dbReference type="NCBI Taxonomy" id="1081109"/>
    <lineage>
        <taxon>Eukaryota</taxon>
        <taxon>Fungi</taxon>
        <taxon>Dikarya</taxon>
        <taxon>Ascomycota</taxon>
        <taxon>Pezizomycotina</taxon>
        <taxon>Sordariomycetes</taxon>
        <taxon>Hypocreomycetidae</taxon>
        <taxon>Hypocreales</taxon>
        <taxon>Clavicipitaceae</taxon>
        <taxon>Moelleriella</taxon>
    </lineage>
</organism>
<evidence type="ECO:0000313" key="4">
    <source>
        <dbReference type="EMBL" id="KZZ99134.1"/>
    </source>
</evidence>
<feature type="compositionally biased region" description="Basic and acidic residues" evidence="3">
    <location>
        <begin position="204"/>
        <end position="213"/>
    </location>
</feature>
<feature type="compositionally biased region" description="Polar residues" evidence="3">
    <location>
        <begin position="1191"/>
        <end position="1202"/>
    </location>
</feature>
<evidence type="ECO:0008006" key="6">
    <source>
        <dbReference type="Google" id="ProtNLM"/>
    </source>
</evidence>
<feature type="compositionally biased region" description="Polar residues" evidence="3">
    <location>
        <begin position="1096"/>
        <end position="1112"/>
    </location>
</feature>
<feature type="region of interest" description="Disordered" evidence="3">
    <location>
        <begin position="697"/>
        <end position="755"/>
    </location>
</feature>
<feature type="compositionally biased region" description="Basic and acidic residues" evidence="3">
    <location>
        <begin position="984"/>
        <end position="993"/>
    </location>
</feature>